<name>A0A8K0KN83_LADFU</name>
<dbReference type="Proteomes" id="UP000792457">
    <property type="component" value="Unassembled WGS sequence"/>
</dbReference>
<dbReference type="EMBL" id="KZ309250">
    <property type="protein sequence ID" value="KAG8237940.1"/>
    <property type="molecule type" value="Genomic_DNA"/>
</dbReference>
<sequence>MQRIRTNWKILEVEDIVRLSKSLQLPRFGHVERMAKYRMPQLLLISKMRASLVVQQPHTKGRCAAQRDHAHHHRHKQINTNQLPFLSNIEPPSIHRSKALLKEYGKVKDTPQLPTHLHLPLARHLRSRKPLQLLQRNFLLLTSSKEVLPTWDSAKAQALNPLNNVYVVKKSHGQNIGDKTEVKNSNVTQTQDTEDRVVMALPSSLTKILHCAWQDPELCKPNEHILNSFRDGYPIELCDGKDPLFQRIPHFQQSEPSLNRENETIKRNKTLNNSNFTSSKTNSTREKIIDFKAYPSWGFRFMRRNNLSVHALTSIGQKLPIDWEANAITFRQFVKESIFRLEEMHVGIMDEVTVSFDLPTARMVNLKGAKEVSITTTGYEKSNFTVLLCITSDGSKLSPMVIFKRKTIPKGRFLKDHIVTTNEK</sequence>
<proteinExistence type="predicted"/>
<accession>A0A8K0KN83</accession>
<gene>
    <name evidence="1" type="ORF">J437_LFUL017314</name>
</gene>
<dbReference type="OrthoDB" id="6765204at2759"/>
<keyword evidence="2" id="KW-1185">Reference proteome</keyword>
<reference evidence="1" key="1">
    <citation type="submission" date="2013-04" db="EMBL/GenBank/DDBJ databases">
        <authorList>
            <person name="Qu J."/>
            <person name="Murali S.C."/>
            <person name="Bandaranaike D."/>
            <person name="Bellair M."/>
            <person name="Blankenburg K."/>
            <person name="Chao H."/>
            <person name="Dinh H."/>
            <person name="Doddapaneni H."/>
            <person name="Downs B."/>
            <person name="Dugan-Rocha S."/>
            <person name="Elkadiri S."/>
            <person name="Gnanaolivu R.D."/>
            <person name="Hernandez B."/>
            <person name="Javaid M."/>
            <person name="Jayaseelan J.C."/>
            <person name="Lee S."/>
            <person name="Li M."/>
            <person name="Ming W."/>
            <person name="Munidasa M."/>
            <person name="Muniz J."/>
            <person name="Nguyen L."/>
            <person name="Ongeri F."/>
            <person name="Osuji N."/>
            <person name="Pu L.-L."/>
            <person name="Puazo M."/>
            <person name="Qu C."/>
            <person name="Quiroz J."/>
            <person name="Raj R."/>
            <person name="Weissenberger G."/>
            <person name="Xin Y."/>
            <person name="Zou X."/>
            <person name="Han Y."/>
            <person name="Richards S."/>
            <person name="Worley K."/>
            <person name="Muzny D."/>
            <person name="Gibbs R."/>
        </authorList>
    </citation>
    <scope>NUCLEOTIDE SEQUENCE</scope>
    <source>
        <strain evidence="1">Sampled in the wild</strain>
    </source>
</reference>
<evidence type="ECO:0000313" key="2">
    <source>
        <dbReference type="Proteomes" id="UP000792457"/>
    </source>
</evidence>
<comment type="caution">
    <text evidence="1">The sequence shown here is derived from an EMBL/GenBank/DDBJ whole genome shotgun (WGS) entry which is preliminary data.</text>
</comment>
<reference evidence="1" key="2">
    <citation type="submission" date="2017-10" db="EMBL/GenBank/DDBJ databases">
        <title>Ladona fulva Genome sequencing and assembly.</title>
        <authorList>
            <person name="Murali S."/>
            <person name="Richards S."/>
            <person name="Bandaranaike D."/>
            <person name="Bellair M."/>
            <person name="Blankenburg K."/>
            <person name="Chao H."/>
            <person name="Dinh H."/>
            <person name="Doddapaneni H."/>
            <person name="Dugan-Rocha S."/>
            <person name="Elkadiri S."/>
            <person name="Gnanaolivu R."/>
            <person name="Hernandez B."/>
            <person name="Skinner E."/>
            <person name="Javaid M."/>
            <person name="Lee S."/>
            <person name="Li M."/>
            <person name="Ming W."/>
            <person name="Munidasa M."/>
            <person name="Muniz J."/>
            <person name="Nguyen L."/>
            <person name="Hughes D."/>
            <person name="Osuji N."/>
            <person name="Pu L.-L."/>
            <person name="Puazo M."/>
            <person name="Qu C."/>
            <person name="Quiroz J."/>
            <person name="Raj R."/>
            <person name="Weissenberger G."/>
            <person name="Xin Y."/>
            <person name="Zou X."/>
            <person name="Han Y."/>
            <person name="Worley K."/>
            <person name="Muzny D."/>
            <person name="Gibbs R."/>
        </authorList>
    </citation>
    <scope>NUCLEOTIDE SEQUENCE</scope>
    <source>
        <strain evidence="1">Sampled in the wild</strain>
    </source>
</reference>
<evidence type="ECO:0000313" key="1">
    <source>
        <dbReference type="EMBL" id="KAG8237940.1"/>
    </source>
</evidence>
<organism evidence="1 2">
    <name type="scientific">Ladona fulva</name>
    <name type="common">Scarce chaser dragonfly</name>
    <name type="synonym">Libellula fulva</name>
    <dbReference type="NCBI Taxonomy" id="123851"/>
    <lineage>
        <taxon>Eukaryota</taxon>
        <taxon>Metazoa</taxon>
        <taxon>Ecdysozoa</taxon>
        <taxon>Arthropoda</taxon>
        <taxon>Hexapoda</taxon>
        <taxon>Insecta</taxon>
        <taxon>Pterygota</taxon>
        <taxon>Palaeoptera</taxon>
        <taxon>Odonata</taxon>
        <taxon>Epiprocta</taxon>
        <taxon>Anisoptera</taxon>
        <taxon>Libelluloidea</taxon>
        <taxon>Libellulidae</taxon>
        <taxon>Ladona</taxon>
    </lineage>
</organism>
<protein>
    <submittedName>
        <fullName evidence="1">Uncharacterized protein</fullName>
    </submittedName>
</protein>
<dbReference type="AlphaFoldDB" id="A0A8K0KN83"/>